<dbReference type="EC" id="5.6.2.3" evidence="1"/>
<feature type="non-terminal residue" evidence="3">
    <location>
        <position position="1"/>
    </location>
</feature>
<dbReference type="InterPro" id="IPR051055">
    <property type="entry name" value="PIF1_helicase"/>
</dbReference>
<evidence type="ECO:0000259" key="2">
    <source>
        <dbReference type="Pfam" id="PF05970"/>
    </source>
</evidence>
<keyword evidence="1" id="KW-0233">DNA recombination</keyword>
<dbReference type="GO" id="GO:0000723">
    <property type="term" value="P:telomere maintenance"/>
    <property type="evidence" value="ECO:0007669"/>
    <property type="project" value="InterPro"/>
</dbReference>
<dbReference type="Pfam" id="PF05970">
    <property type="entry name" value="PIF1"/>
    <property type="match status" value="1"/>
</dbReference>
<feature type="domain" description="DNA helicase Pif1-like DEAD-box helicase" evidence="2">
    <location>
        <begin position="1"/>
        <end position="123"/>
    </location>
</feature>
<proteinExistence type="inferred from homology"/>
<accession>A0AAD4BVN5</accession>
<dbReference type="EMBL" id="WHUW01000012">
    <property type="protein sequence ID" value="KAF8440514.1"/>
    <property type="molecule type" value="Genomic_DNA"/>
</dbReference>
<evidence type="ECO:0000313" key="4">
    <source>
        <dbReference type="Proteomes" id="UP001194468"/>
    </source>
</evidence>
<dbReference type="PANTHER" id="PTHR47642">
    <property type="entry name" value="ATP-DEPENDENT DNA HELICASE"/>
    <property type="match status" value="1"/>
</dbReference>
<dbReference type="SUPFAM" id="SSF52540">
    <property type="entry name" value="P-loop containing nucleoside triphosphate hydrolases"/>
    <property type="match status" value="1"/>
</dbReference>
<comment type="cofactor">
    <cofactor evidence="1">
        <name>Mg(2+)</name>
        <dbReference type="ChEBI" id="CHEBI:18420"/>
    </cofactor>
</comment>
<dbReference type="PANTHER" id="PTHR47642:SF5">
    <property type="entry name" value="ATP-DEPENDENT DNA HELICASE"/>
    <property type="match status" value="1"/>
</dbReference>
<reference evidence="3" key="1">
    <citation type="submission" date="2019-10" db="EMBL/GenBank/DDBJ databases">
        <authorList>
            <consortium name="DOE Joint Genome Institute"/>
            <person name="Kuo A."/>
            <person name="Miyauchi S."/>
            <person name="Kiss E."/>
            <person name="Drula E."/>
            <person name="Kohler A."/>
            <person name="Sanchez-Garcia M."/>
            <person name="Andreopoulos B."/>
            <person name="Barry K.W."/>
            <person name="Bonito G."/>
            <person name="Buee M."/>
            <person name="Carver A."/>
            <person name="Chen C."/>
            <person name="Cichocki N."/>
            <person name="Clum A."/>
            <person name="Culley D."/>
            <person name="Crous P.W."/>
            <person name="Fauchery L."/>
            <person name="Girlanda M."/>
            <person name="Hayes R."/>
            <person name="Keri Z."/>
            <person name="LaButti K."/>
            <person name="Lipzen A."/>
            <person name="Lombard V."/>
            <person name="Magnuson J."/>
            <person name="Maillard F."/>
            <person name="Morin E."/>
            <person name="Murat C."/>
            <person name="Nolan M."/>
            <person name="Ohm R."/>
            <person name="Pangilinan J."/>
            <person name="Pereira M."/>
            <person name="Perotto S."/>
            <person name="Peter M."/>
            <person name="Riley R."/>
            <person name="Sitrit Y."/>
            <person name="Stielow B."/>
            <person name="Szollosi G."/>
            <person name="Zifcakova L."/>
            <person name="Stursova M."/>
            <person name="Spatafora J.W."/>
            <person name="Tedersoo L."/>
            <person name="Vaario L.-M."/>
            <person name="Yamada A."/>
            <person name="Yan M."/>
            <person name="Wang P."/>
            <person name="Xu J."/>
            <person name="Bruns T."/>
            <person name="Baldrian P."/>
            <person name="Vilgalys R."/>
            <person name="Henrissat B."/>
            <person name="Grigoriev I.V."/>
            <person name="Hibbett D."/>
            <person name="Nagy L.G."/>
            <person name="Martin F.M."/>
        </authorList>
    </citation>
    <scope>NUCLEOTIDE SEQUENCE</scope>
    <source>
        <strain evidence="3">BED1</strain>
    </source>
</reference>
<keyword evidence="1" id="KW-0378">Hydrolase</keyword>
<dbReference type="GO" id="GO:0006310">
    <property type="term" value="P:DNA recombination"/>
    <property type="evidence" value="ECO:0007669"/>
    <property type="project" value="UniProtKB-KW"/>
</dbReference>
<reference evidence="3" key="2">
    <citation type="journal article" date="2020" name="Nat. Commun.">
        <title>Large-scale genome sequencing of mycorrhizal fungi provides insights into the early evolution of symbiotic traits.</title>
        <authorList>
            <person name="Miyauchi S."/>
            <person name="Kiss E."/>
            <person name="Kuo A."/>
            <person name="Drula E."/>
            <person name="Kohler A."/>
            <person name="Sanchez-Garcia M."/>
            <person name="Morin E."/>
            <person name="Andreopoulos B."/>
            <person name="Barry K.W."/>
            <person name="Bonito G."/>
            <person name="Buee M."/>
            <person name="Carver A."/>
            <person name="Chen C."/>
            <person name="Cichocki N."/>
            <person name="Clum A."/>
            <person name="Culley D."/>
            <person name="Crous P.W."/>
            <person name="Fauchery L."/>
            <person name="Girlanda M."/>
            <person name="Hayes R.D."/>
            <person name="Keri Z."/>
            <person name="LaButti K."/>
            <person name="Lipzen A."/>
            <person name="Lombard V."/>
            <person name="Magnuson J."/>
            <person name="Maillard F."/>
            <person name="Murat C."/>
            <person name="Nolan M."/>
            <person name="Ohm R.A."/>
            <person name="Pangilinan J."/>
            <person name="Pereira M.F."/>
            <person name="Perotto S."/>
            <person name="Peter M."/>
            <person name="Pfister S."/>
            <person name="Riley R."/>
            <person name="Sitrit Y."/>
            <person name="Stielow J.B."/>
            <person name="Szollosi G."/>
            <person name="Zifcakova L."/>
            <person name="Stursova M."/>
            <person name="Spatafora J.W."/>
            <person name="Tedersoo L."/>
            <person name="Vaario L.M."/>
            <person name="Yamada A."/>
            <person name="Yan M."/>
            <person name="Wang P."/>
            <person name="Xu J."/>
            <person name="Bruns T."/>
            <person name="Baldrian P."/>
            <person name="Vilgalys R."/>
            <person name="Dunand C."/>
            <person name="Henrissat B."/>
            <person name="Grigoriev I.V."/>
            <person name="Hibbett D."/>
            <person name="Nagy L.G."/>
            <person name="Martin F.M."/>
        </authorList>
    </citation>
    <scope>NUCLEOTIDE SEQUENCE</scope>
    <source>
        <strain evidence="3">BED1</strain>
    </source>
</reference>
<dbReference type="Proteomes" id="UP001194468">
    <property type="component" value="Unassembled WGS sequence"/>
</dbReference>
<keyword evidence="1" id="KW-0547">Nucleotide-binding</keyword>
<dbReference type="AlphaFoldDB" id="A0AAD4BVN5"/>
<keyword evidence="1" id="KW-0067">ATP-binding</keyword>
<protein>
    <recommendedName>
        <fullName evidence="1">ATP-dependent DNA helicase</fullName>
        <ecNumber evidence="1">5.6.2.3</ecNumber>
    </recommendedName>
</protein>
<keyword evidence="1" id="KW-0347">Helicase</keyword>
<keyword evidence="1" id="KW-0227">DNA damage</keyword>
<evidence type="ECO:0000313" key="3">
    <source>
        <dbReference type="EMBL" id="KAF8440514.1"/>
    </source>
</evidence>
<dbReference type="InterPro" id="IPR027417">
    <property type="entry name" value="P-loop_NTPase"/>
</dbReference>
<comment type="caution">
    <text evidence="3">The sequence shown here is derived from an EMBL/GenBank/DDBJ whole genome shotgun (WGS) entry which is preliminary data.</text>
</comment>
<dbReference type="GO" id="GO:0043139">
    <property type="term" value="F:5'-3' DNA helicase activity"/>
    <property type="evidence" value="ECO:0007669"/>
    <property type="project" value="UniProtKB-EC"/>
</dbReference>
<organism evidence="3 4">
    <name type="scientific">Boletus edulis BED1</name>
    <dbReference type="NCBI Taxonomy" id="1328754"/>
    <lineage>
        <taxon>Eukaryota</taxon>
        <taxon>Fungi</taxon>
        <taxon>Dikarya</taxon>
        <taxon>Basidiomycota</taxon>
        <taxon>Agaricomycotina</taxon>
        <taxon>Agaricomycetes</taxon>
        <taxon>Agaricomycetidae</taxon>
        <taxon>Boletales</taxon>
        <taxon>Boletineae</taxon>
        <taxon>Boletaceae</taxon>
        <taxon>Boletoideae</taxon>
        <taxon>Boletus</taxon>
    </lineage>
</organism>
<evidence type="ECO:0000256" key="1">
    <source>
        <dbReference type="RuleBase" id="RU363044"/>
    </source>
</evidence>
<keyword evidence="4" id="KW-1185">Reference proteome</keyword>
<dbReference type="GO" id="GO:0006281">
    <property type="term" value="P:DNA repair"/>
    <property type="evidence" value="ECO:0007669"/>
    <property type="project" value="UniProtKB-KW"/>
</dbReference>
<gene>
    <name evidence="3" type="ORF">L210DRAFT_3314204</name>
</gene>
<dbReference type="GO" id="GO:0016787">
    <property type="term" value="F:hydrolase activity"/>
    <property type="evidence" value="ECO:0007669"/>
    <property type="project" value="UniProtKB-KW"/>
</dbReference>
<comment type="similarity">
    <text evidence="1">Belongs to the helicase family.</text>
</comment>
<comment type="catalytic activity">
    <reaction evidence="1">
        <text>ATP + H2O = ADP + phosphate + H(+)</text>
        <dbReference type="Rhea" id="RHEA:13065"/>
        <dbReference type="ChEBI" id="CHEBI:15377"/>
        <dbReference type="ChEBI" id="CHEBI:15378"/>
        <dbReference type="ChEBI" id="CHEBI:30616"/>
        <dbReference type="ChEBI" id="CHEBI:43474"/>
        <dbReference type="ChEBI" id="CHEBI:456216"/>
        <dbReference type="EC" id="5.6.2.3"/>
    </reaction>
</comment>
<sequence>LNDDQRRAYDIICWHLDQTLLGVPIPPLRMIIHGEGGTGKTAVLQCVSDYFKKRSASHRLIKTAYTGMAASLIGGQTCHSACLLTHRDSNISSVTKKKLEQIWSTVAYDITDEMSMISKRFFARMS</sequence>
<dbReference type="Gene3D" id="3.40.50.300">
    <property type="entry name" value="P-loop containing nucleotide triphosphate hydrolases"/>
    <property type="match status" value="1"/>
</dbReference>
<keyword evidence="1" id="KW-0234">DNA repair</keyword>
<name>A0AAD4BVN5_BOLED</name>
<dbReference type="GO" id="GO:0005524">
    <property type="term" value="F:ATP binding"/>
    <property type="evidence" value="ECO:0007669"/>
    <property type="project" value="UniProtKB-KW"/>
</dbReference>
<dbReference type="InterPro" id="IPR010285">
    <property type="entry name" value="DNA_helicase_pif1-like_DEAD"/>
</dbReference>
<feature type="non-terminal residue" evidence="3">
    <location>
        <position position="126"/>
    </location>
</feature>